<accession>A0AAE7NGN0</accession>
<dbReference type="Pfam" id="PF01144">
    <property type="entry name" value="CoA_trans"/>
    <property type="match status" value="1"/>
</dbReference>
<dbReference type="GO" id="GO:0008410">
    <property type="term" value="F:CoA-transferase activity"/>
    <property type="evidence" value="ECO:0007669"/>
    <property type="project" value="InterPro"/>
</dbReference>
<evidence type="ECO:0000313" key="1">
    <source>
        <dbReference type="EMBL" id="QOZ65789.1"/>
    </source>
</evidence>
<proteinExistence type="predicted"/>
<dbReference type="InterPro" id="IPR004165">
    <property type="entry name" value="CoA_trans_fam_I"/>
</dbReference>
<dbReference type="SMART" id="SM00882">
    <property type="entry name" value="CoA_trans"/>
    <property type="match status" value="1"/>
</dbReference>
<dbReference type="KEGG" id="barh:WN72_04510"/>
<dbReference type="SUPFAM" id="SSF100950">
    <property type="entry name" value="NagB/RpiA/CoA transferase-like"/>
    <property type="match status" value="1"/>
</dbReference>
<protein>
    <submittedName>
        <fullName evidence="1">CoA synthetase</fullName>
    </submittedName>
</protein>
<dbReference type="AlphaFoldDB" id="A0AAE7NGN0"/>
<dbReference type="EMBL" id="CP030050">
    <property type="protein sequence ID" value="QOZ65789.1"/>
    <property type="molecule type" value="Genomic_DNA"/>
</dbReference>
<evidence type="ECO:0000313" key="2">
    <source>
        <dbReference type="Proteomes" id="UP000594015"/>
    </source>
</evidence>
<dbReference type="Proteomes" id="UP000594015">
    <property type="component" value="Chromosome"/>
</dbReference>
<dbReference type="Gene3D" id="3.30.30.40">
    <property type="match status" value="1"/>
</dbReference>
<reference evidence="1 2" key="1">
    <citation type="submission" date="2018-06" db="EMBL/GenBank/DDBJ databases">
        <title>Comparative genomics of Bradyrhizobium nodulating Arachidis hypogaea.</title>
        <authorList>
            <person name="Li Y."/>
        </authorList>
    </citation>
    <scope>NUCLEOTIDE SEQUENCE [LARGE SCALE GENOMIC DNA]</scope>
    <source>
        <strain evidence="1 2">CCBAU 051107</strain>
    </source>
</reference>
<organism evidence="1 2">
    <name type="scientific">Bradyrhizobium arachidis</name>
    <dbReference type="NCBI Taxonomy" id="858423"/>
    <lineage>
        <taxon>Bacteria</taxon>
        <taxon>Pseudomonadati</taxon>
        <taxon>Pseudomonadota</taxon>
        <taxon>Alphaproteobacteria</taxon>
        <taxon>Hyphomicrobiales</taxon>
        <taxon>Nitrobacteraceae</taxon>
        <taxon>Bradyrhizobium</taxon>
    </lineage>
</organism>
<name>A0AAE7NGN0_9BRAD</name>
<sequence length="272" mass="28411">MTEIVALEALVARIAPGQSLAIPVDSSGVAMAATAALLETGISDVRLICVPISGMQADLLIGAGAIASLETSAVSLGEAGGAPRFTAGVKSGAFALRDSTCPAIYAGLLAAQKGVPFMPIAGIIGSDLLNVRPDWQVIDSPVGEARKVVVVPAIAPDVALFHAPEADRAGNVRIGRHRELAELAYAAKRTLVTVERIVDRNLLETEDSAAGVLPSLYVDTVAVAVRGAWPLALWDEYPADEAEIARYAAMARSEEGFRAYLSTFLSHRKQVA</sequence>
<dbReference type="InterPro" id="IPR037171">
    <property type="entry name" value="NagB/RpiA_transferase-like"/>
</dbReference>
<dbReference type="Gene3D" id="3.40.1080.10">
    <property type="entry name" value="Glutaconate Coenzyme A-transferase"/>
    <property type="match status" value="1"/>
</dbReference>
<dbReference type="RefSeq" id="WP_092217986.1">
    <property type="nucleotide sequence ID" value="NZ_CP030050.1"/>
</dbReference>
<gene>
    <name evidence="1" type="ORF">WN72_04510</name>
</gene>